<name>A0ABP6TT73_9ACTN</name>
<proteinExistence type="predicted"/>
<keyword evidence="2" id="KW-0812">Transmembrane</keyword>
<evidence type="ECO:0000313" key="4">
    <source>
        <dbReference type="Proteomes" id="UP001501455"/>
    </source>
</evidence>
<keyword evidence="4" id="KW-1185">Reference proteome</keyword>
<keyword evidence="2" id="KW-1133">Transmembrane helix</keyword>
<feature type="region of interest" description="Disordered" evidence="1">
    <location>
        <begin position="1"/>
        <end position="31"/>
    </location>
</feature>
<organism evidence="3 4">
    <name type="scientific">Streptomyces prasinosporus</name>
    <dbReference type="NCBI Taxonomy" id="68256"/>
    <lineage>
        <taxon>Bacteria</taxon>
        <taxon>Bacillati</taxon>
        <taxon>Actinomycetota</taxon>
        <taxon>Actinomycetes</taxon>
        <taxon>Kitasatosporales</taxon>
        <taxon>Streptomycetaceae</taxon>
        <taxon>Streptomyces</taxon>
        <taxon>Streptomyces albogriseolus group</taxon>
    </lineage>
</organism>
<feature type="transmembrane region" description="Helical" evidence="2">
    <location>
        <begin position="40"/>
        <end position="62"/>
    </location>
</feature>
<reference evidence="4" key="1">
    <citation type="journal article" date="2019" name="Int. J. Syst. Evol. Microbiol.">
        <title>The Global Catalogue of Microorganisms (GCM) 10K type strain sequencing project: providing services to taxonomists for standard genome sequencing and annotation.</title>
        <authorList>
            <consortium name="The Broad Institute Genomics Platform"/>
            <consortium name="The Broad Institute Genome Sequencing Center for Infectious Disease"/>
            <person name="Wu L."/>
            <person name="Ma J."/>
        </authorList>
    </citation>
    <scope>NUCLEOTIDE SEQUENCE [LARGE SCALE GENOMIC DNA]</scope>
    <source>
        <strain evidence="4">JCM 4816</strain>
    </source>
</reference>
<dbReference type="Proteomes" id="UP001501455">
    <property type="component" value="Unassembled WGS sequence"/>
</dbReference>
<feature type="compositionally biased region" description="Low complexity" evidence="1">
    <location>
        <begin position="18"/>
        <end position="31"/>
    </location>
</feature>
<keyword evidence="2" id="KW-0472">Membrane</keyword>
<evidence type="ECO:0008006" key="5">
    <source>
        <dbReference type="Google" id="ProtNLM"/>
    </source>
</evidence>
<feature type="region of interest" description="Disordered" evidence="1">
    <location>
        <begin position="70"/>
        <end position="91"/>
    </location>
</feature>
<evidence type="ECO:0000256" key="2">
    <source>
        <dbReference type="SAM" id="Phobius"/>
    </source>
</evidence>
<gene>
    <name evidence="3" type="ORF">GCM10019016_043770</name>
</gene>
<evidence type="ECO:0000313" key="3">
    <source>
        <dbReference type="EMBL" id="GAA3497276.1"/>
    </source>
</evidence>
<dbReference type="RefSeq" id="WP_345577455.1">
    <property type="nucleotide sequence ID" value="NZ_BAAAXF010000030.1"/>
</dbReference>
<comment type="caution">
    <text evidence="3">The sequence shown here is derived from an EMBL/GenBank/DDBJ whole genome shotgun (WGS) entry which is preliminary data.</text>
</comment>
<evidence type="ECO:0000256" key="1">
    <source>
        <dbReference type="SAM" id="MobiDB-lite"/>
    </source>
</evidence>
<sequence>MSGTDAPEERPPTGGPETGPEAGPAEAGAPVRGRVRRGRVAAVAGCLLLAGALLAGVGATVVTVRDADRDAGAPRWKFPEAGAEDKKAPTPTGLAGMLVPYGTDGWVRGPDLGQFGSDAQFGGARATALRKESLRGLPRSLRKRMEKEIDRQRTKGMAMRSYFSGDAKPYLYNEEIYSVGIVLAQMEDRAAVRDVSESQRELFGALGGREGPRIEGHENAECFRAPEGGQDDLTGMFCSAHVGDVLVTATAYGTATLDSDGVAALLRIQLDRIAEPGKAI</sequence>
<protein>
    <recommendedName>
        <fullName evidence="5">Secreted protein</fullName>
    </recommendedName>
</protein>
<dbReference type="EMBL" id="BAAAXF010000030">
    <property type="protein sequence ID" value="GAA3497276.1"/>
    <property type="molecule type" value="Genomic_DNA"/>
</dbReference>
<accession>A0ABP6TT73</accession>